<proteinExistence type="predicted"/>
<evidence type="ECO:0000256" key="1">
    <source>
        <dbReference type="SAM" id="Phobius"/>
    </source>
</evidence>
<organism evidence="2 3">
    <name type="scientific">Sphingomonas glacialis</name>
    <dbReference type="NCBI Taxonomy" id="658225"/>
    <lineage>
        <taxon>Bacteria</taxon>
        <taxon>Pseudomonadati</taxon>
        <taxon>Pseudomonadota</taxon>
        <taxon>Alphaproteobacteria</taxon>
        <taxon>Sphingomonadales</taxon>
        <taxon>Sphingomonadaceae</taxon>
        <taxon>Sphingomonas</taxon>
    </lineage>
</organism>
<feature type="transmembrane region" description="Helical" evidence="1">
    <location>
        <begin position="368"/>
        <end position="389"/>
    </location>
</feature>
<protein>
    <submittedName>
        <fullName evidence="2">AcrB/AcrD/AcrF family protein</fullName>
    </submittedName>
</protein>
<keyword evidence="1" id="KW-0472">Membrane</keyword>
<dbReference type="RefSeq" id="WP_140850778.1">
    <property type="nucleotide sequence ID" value="NZ_RCZC01000003.1"/>
</dbReference>
<keyword evidence="1" id="KW-1133">Transmembrane helix</keyword>
<keyword evidence="3" id="KW-1185">Reference proteome</keyword>
<keyword evidence="1" id="KW-0812">Transmembrane</keyword>
<feature type="transmembrane region" description="Helical" evidence="1">
    <location>
        <begin position="228"/>
        <end position="250"/>
    </location>
</feature>
<name>A0A502FTC7_9SPHN</name>
<feature type="transmembrane region" description="Helical" evidence="1">
    <location>
        <begin position="107"/>
        <end position="129"/>
    </location>
</feature>
<dbReference type="AlphaFoldDB" id="A0A502FTC7"/>
<feature type="transmembrane region" description="Helical" evidence="1">
    <location>
        <begin position="286"/>
        <end position="307"/>
    </location>
</feature>
<feature type="transmembrane region" description="Helical" evidence="1">
    <location>
        <begin position="187"/>
        <end position="208"/>
    </location>
</feature>
<evidence type="ECO:0000313" key="2">
    <source>
        <dbReference type="EMBL" id="TPG52857.1"/>
    </source>
</evidence>
<accession>A0A502FTC7</accession>
<feature type="transmembrane region" description="Helical" evidence="1">
    <location>
        <begin position="262"/>
        <end position="280"/>
    </location>
</feature>
<sequence>MIDGTVARTLDRDWVRLSLIAWVGIAIYYVAQRWTGIHYLQLGDTDDNMRLMQVRAWLGGQGWYDLRQYRLNPPLGFDMHWSRLVDLPLAGLIVLLRPFVGPREAEMLACGIAPLLPLGIVLLGLGATVRRLVSVYAWPLGIVLLLCCSATMLMYMPERIDHHGWQLAMLSLAVAGLSDPKGARGGAIVGVASAVSLTIGLEMLPYAALAGSILTLRWIWDRSEAPRLAIYALCLGAGSGLGYALFASYADAVLRCDALTPVWLSVMVLAGALLFAMGWANPANRWVRLGLAIAAGAIIVVGFALVFPQCLGRPEQASPELQENWLNMIREAKPIYSHPFRVAFPVAVMPIVGVIGAAVATWRARGTALGGAWATVLLFVTGAALLLLWQARAGPAAQMLSVPGAVALGWLLIPMLQGSRSALVRVLGTAAAIVLIGSGLFAGLAIRFLPIDRPSKRVQIIDRASGQCPTMTALRPLDRYPAQTIFSFIDLGPRIITITHHDAIAGPYHRNGAAILDVQHAFSGSPENFRAIAKRHGATLLLVCPNMAESTIYRVRAPGGFYDQLAHRKTFDWLEELPMPAKSPLRLWRIKG</sequence>
<feature type="transmembrane region" description="Helical" evidence="1">
    <location>
        <begin position="135"/>
        <end position="156"/>
    </location>
</feature>
<feature type="transmembrane region" description="Helical" evidence="1">
    <location>
        <begin position="396"/>
        <end position="416"/>
    </location>
</feature>
<dbReference type="Proteomes" id="UP000319931">
    <property type="component" value="Unassembled WGS sequence"/>
</dbReference>
<evidence type="ECO:0000313" key="3">
    <source>
        <dbReference type="Proteomes" id="UP000319931"/>
    </source>
</evidence>
<gene>
    <name evidence="2" type="ORF">EAH76_13420</name>
</gene>
<dbReference type="EMBL" id="RCZC01000003">
    <property type="protein sequence ID" value="TPG52857.1"/>
    <property type="molecule type" value="Genomic_DNA"/>
</dbReference>
<reference evidence="2 3" key="1">
    <citation type="journal article" date="2019" name="Environ. Microbiol.">
        <title>Species interactions and distinct microbial communities in high Arctic permafrost affected cryosols are associated with the CH4 and CO2 gas fluxes.</title>
        <authorList>
            <person name="Altshuler I."/>
            <person name="Hamel J."/>
            <person name="Turney S."/>
            <person name="Magnuson E."/>
            <person name="Levesque R."/>
            <person name="Greer C."/>
            <person name="Whyte L.G."/>
        </authorList>
    </citation>
    <scope>NUCLEOTIDE SEQUENCE [LARGE SCALE GENOMIC DNA]</scope>
    <source>
        <strain evidence="2 3">E6.1</strain>
    </source>
</reference>
<dbReference type="OrthoDB" id="1082056at2"/>
<feature type="transmembrane region" description="Helical" evidence="1">
    <location>
        <begin position="14"/>
        <end position="31"/>
    </location>
</feature>
<feature type="transmembrane region" description="Helical" evidence="1">
    <location>
        <begin position="422"/>
        <end position="449"/>
    </location>
</feature>
<comment type="caution">
    <text evidence="2">The sequence shown here is derived from an EMBL/GenBank/DDBJ whole genome shotgun (WGS) entry which is preliminary data.</text>
</comment>
<feature type="transmembrane region" description="Helical" evidence="1">
    <location>
        <begin position="342"/>
        <end position="362"/>
    </location>
</feature>